<dbReference type="Proteomes" id="UP000701801">
    <property type="component" value="Unassembled WGS sequence"/>
</dbReference>
<gene>
    <name evidence="1" type="ORF">HYALB_00007864</name>
</gene>
<keyword evidence="2" id="KW-1185">Reference proteome</keyword>
<accession>A0A9N9LH29</accession>
<evidence type="ECO:0000313" key="2">
    <source>
        <dbReference type="Proteomes" id="UP000701801"/>
    </source>
</evidence>
<name>A0A9N9LH29_9HELO</name>
<comment type="caution">
    <text evidence="1">The sequence shown here is derived from an EMBL/GenBank/DDBJ whole genome shotgun (WGS) entry which is preliminary data.</text>
</comment>
<evidence type="ECO:0000313" key="1">
    <source>
        <dbReference type="EMBL" id="CAG8973015.1"/>
    </source>
</evidence>
<dbReference type="EMBL" id="CAJVRM010000059">
    <property type="protein sequence ID" value="CAG8973015.1"/>
    <property type="molecule type" value="Genomic_DNA"/>
</dbReference>
<sequence length="129" mass="14149">MQCKITTGSASSPLGRGNSSGLLKMAGALRWKEAEETSAPARIELNDDLTSQFGLAMETRSSAAFQRYLGLQTTTVLGFVRVLLRNGRFQETEIDNFAATSQFKRFLKAKQMVDRSETESDGEESSEGT</sequence>
<dbReference type="AlphaFoldDB" id="A0A9N9LH29"/>
<reference evidence="1" key="1">
    <citation type="submission" date="2021-07" db="EMBL/GenBank/DDBJ databases">
        <authorList>
            <person name="Durling M."/>
        </authorList>
    </citation>
    <scope>NUCLEOTIDE SEQUENCE</scope>
</reference>
<protein>
    <submittedName>
        <fullName evidence="1">Uncharacterized protein</fullName>
    </submittedName>
</protein>
<proteinExistence type="predicted"/>
<organism evidence="1 2">
    <name type="scientific">Hymenoscyphus albidus</name>
    <dbReference type="NCBI Taxonomy" id="595503"/>
    <lineage>
        <taxon>Eukaryota</taxon>
        <taxon>Fungi</taxon>
        <taxon>Dikarya</taxon>
        <taxon>Ascomycota</taxon>
        <taxon>Pezizomycotina</taxon>
        <taxon>Leotiomycetes</taxon>
        <taxon>Helotiales</taxon>
        <taxon>Helotiaceae</taxon>
        <taxon>Hymenoscyphus</taxon>
    </lineage>
</organism>